<keyword evidence="2" id="KW-1003">Cell membrane</keyword>
<feature type="domain" description="ABC3 transporter permease C-terminal" evidence="7">
    <location>
        <begin position="18"/>
        <end position="132"/>
    </location>
</feature>
<evidence type="ECO:0000256" key="4">
    <source>
        <dbReference type="ARBA" id="ARBA00022989"/>
    </source>
</evidence>
<dbReference type="RefSeq" id="WP_284293966.1">
    <property type="nucleotide sequence ID" value="NZ_BSUK01000001.1"/>
</dbReference>
<gene>
    <name evidence="8" type="ORF">GCM10025864_30870</name>
</gene>
<organism evidence="8 9">
    <name type="scientific">Luteimicrobium album</name>
    <dbReference type="NCBI Taxonomy" id="1054550"/>
    <lineage>
        <taxon>Bacteria</taxon>
        <taxon>Bacillati</taxon>
        <taxon>Actinomycetota</taxon>
        <taxon>Actinomycetes</taxon>
        <taxon>Micrococcales</taxon>
        <taxon>Luteimicrobium</taxon>
    </lineage>
</organism>
<dbReference type="EMBL" id="BSUK01000001">
    <property type="protein sequence ID" value="GMA25328.1"/>
    <property type="molecule type" value="Genomic_DNA"/>
</dbReference>
<comment type="subcellular location">
    <subcellularLocation>
        <location evidence="1">Cell membrane</location>
        <topology evidence="1">Multi-pass membrane protein</topology>
    </subcellularLocation>
</comment>
<proteinExistence type="predicted"/>
<accession>A0ABQ6I5T3</accession>
<evidence type="ECO:0000256" key="5">
    <source>
        <dbReference type="ARBA" id="ARBA00023136"/>
    </source>
</evidence>
<evidence type="ECO:0000256" key="2">
    <source>
        <dbReference type="ARBA" id="ARBA00022475"/>
    </source>
</evidence>
<feature type="transmembrane region" description="Helical" evidence="6">
    <location>
        <begin position="110"/>
        <end position="131"/>
    </location>
</feature>
<evidence type="ECO:0000256" key="3">
    <source>
        <dbReference type="ARBA" id="ARBA00022692"/>
    </source>
</evidence>
<feature type="transmembrane region" description="Helical" evidence="6">
    <location>
        <begin position="67"/>
        <end position="90"/>
    </location>
</feature>
<reference evidence="9" key="1">
    <citation type="journal article" date="2019" name="Int. J. Syst. Evol. Microbiol.">
        <title>The Global Catalogue of Microorganisms (GCM) 10K type strain sequencing project: providing services to taxonomists for standard genome sequencing and annotation.</title>
        <authorList>
            <consortium name="The Broad Institute Genomics Platform"/>
            <consortium name="The Broad Institute Genome Sequencing Center for Infectious Disease"/>
            <person name="Wu L."/>
            <person name="Ma J."/>
        </authorList>
    </citation>
    <scope>NUCLEOTIDE SEQUENCE [LARGE SCALE GENOMIC DNA]</scope>
    <source>
        <strain evidence="9">NBRC 106348</strain>
    </source>
</reference>
<dbReference type="InterPro" id="IPR003838">
    <property type="entry name" value="ABC3_permease_C"/>
</dbReference>
<evidence type="ECO:0000256" key="6">
    <source>
        <dbReference type="SAM" id="Phobius"/>
    </source>
</evidence>
<feature type="transmembrane region" description="Helical" evidence="6">
    <location>
        <begin position="17"/>
        <end position="38"/>
    </location>
</feature>
<comment type="caution">
    <text evidence="8">The sequence shown here is derived from an EMBL/GenBank/DDBJ whole genome shotgun (WGS) entry which is preliminary data.</text>
</comment>
<protein>
    <recommendedName>
        <fullName evidence="7">ABC3 transporter permease C-terminal domain-containing protein</fullName>
    </recommendedName>
</protein>
<keyword evidence="9" id="KW-1185">Reference proteome</keyword>
<evidence type="ECO:0000256" key="1">
    <source>
        <dbReference type="ARBA" id="ARBA00004651"/>
    </source>
</evidence>
<dbReference type="Proteomes" id="UP001157091">
    <property type="component" value="Unassembled WGS sequence"/>
</dbReference>
<evidence type="ECO:0000313" key="9">
    <source>
        <dbReference type="Proteomes" id="UP001157091"/>
    </source>
</evidence>
<dbReference type="Pfam" id="PF02687">
    <property type="entry name" value="FtsX"/>
    <property type="match status" value="1"/>
</dbReference>
<evidence type="ECO:0000313" key="8">
    <source>
        <dbReference type="EMBL" id="GMA25328.1"/>
    </source>
</evidence>
<sequence length="144" mass="14718">MEPGHASWSGSQGLAELLIVAGALIVALAAAWIATALAGTESLPDLATLQAVGAPPRTRRRFAAAQSAVITVTGAVLGTATGLVIGATLVLSQREQGGVVDPRWMVDVPWAWVAALVVAIPLLGAAAAWLVTRSRLPLARRLDG</sequence>
<keyword evidence="4 6" id="KW-1133">Transmembrane helix</keyword>
<name>A0ABQ6I5T3_9MICO</name>
<keyword evidence="3 6" id="KW-0812">Transmembrane</keyword>
<keyword evidence="5 6" id="KW-0472">Membrane</keyword>
<evidence type="ECO:0000259" key="7">
    <source>
        <dbReference type="Pfam" id="PF02687"/>
    </source>
</evidence>